<gene>
    <name evidence="3" type="ORF">CK503_04050</name>
</gene>
<feature type="domain" description="GmrSD restriction endonucleases N-terminal" evidence="1">
    <location>
        <begin position="20"/>
        <end position="243"/>
    </location>
</feature>
<protein>
    <recommendedName>
        <fullName evidence="5">DUF262 domain-containing protein</fullName>
    </recommendedName>
</protein>
<dbReference type="InterPro" id="IPR011089">
    <property type="entry name" value="GmrSD_C"/>
</dbReference>
<evidence type="ECO:0008006" key="5">
    <source>
        <dbReference type="Google" id="ProtNLM"/>
    </source>
</evidence>
<evidence type="ECO:0000259" key="1">
    <source>
        <dbReference type="Pfam" id="PF03235"/>
    </source>
</evidence>
<keyword evidence="4" id="KW-1185">Reference proteome</keyword>
<name>A0A2A2GET5_9BACT</name>
<dbReference type="Pfam" id="PF07510">
    <property type="entry name" value="GmrSD_C"/>
    <property type="match status" value="1"/>
</dbReference>
<dbReference type="PANTHER" id="PTHR35149">
    <property type="entry name" value="SLL5132 PROTEIN"/>
    <property type="match status" value="1"/>
</dbReference>
<dbReference type="AlphaFoldDB" id="A0A2A2GET5"/>
<evidence type="ECO:0000313" key="4">
    <source>
        <dbReference type="Proteomes" id="UP000218831"/>
    </source>
</evidence>
<reference evidence="3 4" key="1">
    <citation type="submission" date="2017-08" db="EMBL/GenBank/DDBJ databases">
        <title>Aliifodinibius alkalisoli sp. nov., isolated from saline alkaline soil.</title>
        <authorList>
            <person name="Liu D."/>
            <person name="Zhang G."/>
        </authorList>
    </citation>
    <scope>NUCLEOTIDE SEQUENCE [LARGE SCALE GENOMIC DNA]</scope>
    <source>
        <strain evidence="3 4">WN023</strain>
    </source>
</reference>
<proteinExistence type="predicted"/>
<evidence type="ECO:0000313" key="3">
    <source>
        <dbReference type="EMBL" id="PAU95375.1"/>
    </source>
</evidence>
<dbReference type="InterPro" id="IPR004919">
    <property type="entry name" value="GmrSD_N"/>
</dbReference>
<accession>A0A2A2GET5</accession>
<dbReference type="OrthoDB" id="9798761at2"/>
<evidence type="ECO:0000259" key="2">
    <source>
        <dbReference type="Pfam" id="PF07510"/>
    </source>
</evidence>
<dbReference type="PANTHER" id="PTHR35149:SF2">
    <property type="entry name" value="DUF262 DOMAIN-CONTAINING PROTEIN"/>
    <property type="match status" value="1"/>
</dbReference>
<dbReference type="EMBL" id="NSKE01000002">
    <property type="protein sequence ID" value="PAU95375.1"/>
    <property type="molecule type" value="Genomic_DNA"/>
</dbReference>
<dbReference type="Pfam" id="PF03235">
    <property type="entry name" value="GmrSD_N"/>
    <property type="match status" value="1"/>
</dbReference>
<feature type="domain" description="GmrSD restriction endonucleases C-terminal" evidence="2">
    <location>
        <begin position="582"/>
        <end position="713"/>
    </location>
</feature>
<comment type="caution">
    <text evidence="3">The sequence shown here is derived from an EMBL/GenBank/DDBJ whole genome shotgun (WGS) entry which is preliminary data.</text>
</comment>
<dbReference type="Proteomes" id="UP000218831">
    <property type="component" value="Unassembled WGS sequence"/>
</dbReference>
<organism evidence="3 4">
    <name type="scientific">Fodinibius salipaludis</name>
    <dbReference type="NCBI Taxonomy" id="2032627"/>
    <lineage>
        <taxon>Bacteria</taxon>
        <taxon>Pseudomonadati</taxon>
        <taxon>Balneolota</taxon>
        <taxon>Balneolia</taxon>
        <taxon>Balneolales</taxon>
        <taxon>Balneolaceae</taxon>
        <taxon>Fodinibius</taxon>
    </lineage>
</organism>
<sequence>MQMNDLAYRSQPITVDQIIKEGIFFKIPIYQRLYVWEKEQIHALLSDIVSSYQKNNPGEDSIFYLGNVIVKEDVRDGKTFYELIDGQQRFTTLWLLSIYLQNDLKEYAFPENGAPGKKDQIPLRIEFDIRDQVSEFMREIVEHYDDYEEAPELDLEYLVQKNPEKGFDTGALDPLANAFKEIDAFFTNYLDEEQKEEISSYIRNQVQMVKTIVPDNADLNKLFEVLNNRGVQLEHHQILKARILETMHKGREILEYSMDHYATLWDSCSGMNEFIEKGFQDATGKRLTELESYTKVENYTIYKDANTVLGDLKRLDHSKEGNSGVSNQREEFDGDGLRLQEVLNKELSEEEQSDQSDEDVLDERSQEIKSIINFPMFLQHTLRIYLKERGWGDIERILDKELLHTFEEYFFERLDEIKNEKERAREVAAFIQLLWEVRFVFDEYIVKWIKDESTDILKLCKLYEKPDKDKIYLYRQTKEYKPELSQLQRQLYHSQEMRTFYWLTPFLYFLHSNYKKLIKDDRVGLDRIYLQYLDNHLLNIDTKMEDDPLIERTSVFMDEIKNQNISGQQKYEPTNYLLEEPMGLQFPHYWFYKLEYLLWRKMKKERSEEKITSFKITAKNSVEHIAPQNPRGGKTKKELPKELLDSFGNLALVSRSLNSSLSNSTYKVKKEKFNESNEVRNRIESLKLLRVYESDKDDWQEEVIKLHKNEMTQYYDEYLETCKREYEKLRAL</sequence>